<dbReference type="EMBL" id="MDZA01000354">
    <property type="protein sequence ID" value="OGX87503.1"/>
    <property type="molecule type" value="Genomic_DNA"/>
</dbReference>
<sequence length="76" mass="8444">MYYVSQTGEYLNKRKIKTIDTQASTLRFGLANGSVKVFDLRNSNYGWGLILFNGRNTPKEADLVEPAAAVKAVFGK</sequence>
<gene>
    <name evidence="1" type="ORF">BEN49_10565</name>
</gene>
<comment type="caution">
    <text evidence="1">The sequence shown here is derived from an EMBL/GenBank/DDBJ whole genome shotgun (WGS) entry which is preliminary data.</text>
</comment>
<dbReference type="AlphaFoldDB" id="A0A1G1T9G3"/>
<keyword evidence="2" id="KW-1185">Reference proteome</keyword>
<proteinExistence type="predicted"/>
<reference evidence="1 2" key="1">
    <citation type="submission" date="2016-08" db="EMBL/GenBank/DDBJ databases">
        <title>Hymenobacter coccineus sp. nov., Hymenobacter lapidarius sp. nov. and Hymenobacter glacialis sp. nov., isolated from Antarctic soil.</title>
        <authorList>
            <person name="Sedlacek I."/>
            <person name="Kralova S."/>
            <person name="Kyrova K."/>
            <person name="Maslanova I."/>
            <person name="Stankova E."/>
            <person name="Vrbovska V."/>
            <person name="Nemec M."/>
            <person name="Bartak M."/>
            <person name="Svec P."/>
            <person name="Busse H.-J."/>
            <person name="Pantucek R."/>
        </authorList>
    </citation>
    <scope>NUCLEOTIDE SEQUENCE [LARGE SCALE GENOMIC DNA]</scope>
    <source>
        <strain evidence="1 2">CCM 8649</strain>
    </source>
</reference>
<evidence type="ECO:0000313" key="1">
    <source>
        <dbReference type="EMBL" id="OGX87503.1"/>
    </source>
</evidence>
<organism evidence="1 2">
    <name type="scientific">Hymenobacter coccineus</name>
    <dbReference type="NCBI Taxonomy" id="1908235"/>
    <lineage>
        <taxon>Bacteria</taxon>
        <taxon>Pseudomonadati</taxon>
        <taxon>Bacteroidota</taxon>
        <taxon>Cytophagia</taxon>
        <taxon>Cytophagales</taxon>
        <taxon>Hymenobacteraceae</taxon>
        <taxon>Hymenobacter</taxon>
    </lineage>
</organism>
<protein>
    <submittedName>
        <fullName evidence="1">Uncharacterized protein</fullName>
    </submittedName>
</protein>
<accession>A0A1G1T9G3</accession>
<evidence type="ECO:0000313" key="2">
    <source>
        <dbReference type="Proteomes" id="UP000177506"/>
    </source>
</evidence>
<name>A0A1G1T9G3_9BACT</name>
<dbReference type="Proteomes" id="UP000177506">
    <property type="component" value="Unassembled WGS sequence"/>
</dbReference>